<protein>
    <submittedName>
        <fullName evidence="3 4">Transmembrane protein 140</fullName>
    </submittedName>
</protein>
<gene>
    <name evidence="3 4" type="primary">TMEM140</name>
</gene>
<organism evidence="2 3">
    <name type="scientific">Eublepharis macularius</name>
    <name type="common">Leopard gecko</name>
    <name type="synonym">Cyrtodactylus macularius</name>
    <dbReference type="NCBI Taxonomy" id="481883"/>
    <lineage>
        <taxon>Eukaryota</taxon>
        <taxon>Metazoa</taxon>
        <taxon>Chordata</taxon>
        <taxon>Craniata</taxon>
        <taxon>Vertebrata</taxon>
        <taxon>Euteleostomi</taxon>
        <taxon>Lepidosauria</taxon>
        <taxon>Squamata</taxon>
        <taxon>Bifurcata</taxon>
        <taxon>Gekkota</taxon>
        <taxon>Eublepharidae</taxon>
        <taxon>Eublepharinae</taxon>
        <taxon>Eublepharis</taxon>
    </lineage>
</organism>
<feature type="transmembrane region" description="Helical" evidence="1">
    <location>
        <begin position="21"/>
        <end position="46"/>
    </location>
</feature>
<dbReference type="Pfam" id="PF14985">
    <property type="entry name" value="TM140"/>
    <property type="match status" value="1"/>
</dbReference>
<feature type="transmembrane region" description="Helical" evidence="1">
    <location>
        <begin position="94"/>
        <end position="118"/>
    </location>
</feature>
<proteinExistence type="predicted"/>
<keyword evidence="1" id="KW-0472">Membrane</keyword>
<evidence type="ECO:0000313" key="4">
    <source>
        <dbReference type="RefSeq" id="XP_054845200.1"/>
    </source>
</evidence>
<feature type="transmembrane region" description="Helical" evidence="1">
    <location>
        <begin position="163"/>
        <end position="186"/>
    </location>
</feature>
<dbReference type="PANTHER" id="PTHR16103:SF0">
    <property type="entry name" value="TRANSMEMBRANE PROTEIN 140"/>
    <property type="match status" value="1"/>
</dbReference>
<dbReference type="AlphaFoldDB" id="A0AA97JYI0"/>
<dbReference type="RefSeq" id="XP_054845199.1">
    <property type="nucleotide sequence ID" value="XM_054989224.1"/>
</dbReference>
<keyword evidence="2" id="KW-1185">Reference proteome</keyword>
<dbReference type="InterPro" id="IPR028038">
    <property type="entry name" value="TM140"/>
</dbReference>
<dbReference type="PANTHER" id="PTHR16103">
    <property type="entry name" value="TRANSMEMBRANE PROTEIN 140"/>
    <property type="match status" value="1"/>
</dbReference>
<evidence type="ECO:0000256" key="1">
    <source>
        <dbReference type="SAM" id="Phobius"/>
    </source>
</evidence>
<reference evidence="3 4" key="1">
    <citation type="submission" date="2025-04" db="UniProtKB">
        <authorList>
            <consortium name="RefSeq"/>
        </authorList>
    </citation>
    <scope>IDENTIFICATION</scope>
    <source>
        <tissue evidence="3 4">Blood</tissue>
    </source>
</reference>
<name>A0AA97JYI0_EUBMA</name>
<dbReference type="Proteomes" id="UP001190640">
    <property type="component" value="Chromosome 9"/>
</dbReference>
<dbReference type="CTD" id="55281"/>
<feature type="transmembrane region" description="Helical" evidence="1">
    <location>
        <begin position="130"/>
        <end position="151"/>
    </location>
</feature>
<dbReference type="KEGG" id="emc:129336180"/>
<dbReference type="GeneID" id="129336180"/>
<keyword evidence="1 3" id="KW-0812">Transmembrane</keyword>
<evidence type="ECO:0000313" key="2">
    <source>
        <dbReference type="Proteomes" id="UP001190640"/>
    </source>
</evidence>
<dbReference type="RefSeq" id="XP_054845200.1">
    <property type="nucleotide sequence ID" value="XM_054989225.1"/>
</dbReference>
<sequence length="204" mass="23063">MQLGFQSAISKPNIGLWWERYFPCLFYLSNLSLATGYIILLFYALIWETGNIVSLPTKKIGFYNFCLWNEEAEKLDCLLSEDLEKMGINKVALMLSRICVYCTPVLCLYVTTTILQAMCLKDRDGWKLTCTLLAVCVLTLPAGLSLFLFQTQRWIQISELGKVFAALLGAHALLLLHIVLAGMYLAKFKDALLPSNFFLVKSIP</sequence>
<accession>A0AA97JYI0</accession>
<evidence type="ECO:0000313" key="3">
    <source>
        <dbReference type="RefSeq" id="XP_054845199.1"/>
    </source>
</evidence>
<keyword evidence="1" id="KW-1133">Transmembrane helix</keyword>